<sequence length="90" mass="9891">MAAYTIVTHPVKDFDTWKASFNQFEPIRKEAGELSAVVLQHADDPNMVTVINTWVSIEAFQALFKREELKAGMAEAGVTAPPTITIANEA</sequence>
<dbReference type="Gene3D" id="3.30.70.100">
    <property type="match status" value="1"/>
</dbReference>
<dbReference type="AlphaFoldDB" id="A0A160V9V0"/>
<evidence type="ECO:0000313" key="2">
    <source>
        <dbReference type="EMBL" id="CUV02075.1"/>
    </source>
</evidence>
<name>A0A160V9V0_9ZZZZ</name>
<organism evidence="2">
    <name type="scientific">hydrothermal vent metagenome</name>
    <dbReference type="NCBI Taxonomy" id="652676"/>
    <lineage>
        <taxon>unclassified sequences</taxon>
        <taxon>metagenomes</taxon>
        <taxon>ecological metagenomes</taxon>
    </lineage>
</organism>
<proteinExistence type="predicted"/>
<dbReference type="EMBL" id="FAXA01000175">
    <property type="protein sequence ID" value="CUV02075.1"/>
    <property type="molecule type" value="Genomic_DNA"/>
</dbReference>
<accession>A0A160V9V0</accession>
<protein>
    <recommendedName>
        <fullName evidence="1">ABM domain-containing protein</fullName>
    </recommendedName>
</protein>
<reference evidence="2" key="1">
    <citation type="submission" date="2015-10" db="EMBL/GenBank/DDBJ databases">
        <authorList>
            <person name="Gilbert D.G."/>
        </authorList>
    </citation>
    <scope>NUCLEOTIDE SEQUENCE</scope>
</reference>
<gene>
    <name evidence="2" type="ORF">MGWOODY_Clf2812</name>
</gene>
<dbReference type="InterPro" id="IPR007138">
    <property type="entry name" value="ABM_dom"/>
</dbReference>
<dbReference type="SUPFAM" id="SSF54909">
    <property type="entry name" value="Dimeric alpha+beta barrel"/>
    <property type="match status" value="1"/>
</dbReference>
<evidence type="ECO:0000259" key="1">
    <source>
        <dbReference type="Pfam" id="PF03992"/>
    </source>
</evidence>
<feature type="domain" description="ABM" evidence="1">
    <location>
        <begin position="15"/>
        <end position="74"/>
    </location>
</feature>
<dbReference type="InterPro" id="IPR011008">
    <property type="entry name" value="Dimeric_a/b-barrel"/>
</dbReference>
<dbReference type="Pfam" id="PF03992">
    <property type="entry name" value="ABM"/>
    <property type="match status" value="1"/>
</dbReference>